<name>A0A7N0VA63_KALFE</name>
<keyword evidence="1" id="KW-1133">Transmembrane helix</keyword>
<feature type="transmembrane region" description="Helical" evidence="1">
    <location>
        <begin position="226"/>
        <end position="251"/>
    </location>
</feature>
<keyword evidence="1" id="KW-0472">Membrane</keyword>
<dbReference type="Gramene" id="Kaladp0486s0007.1.v1.1">
    <property type="protein sequence ID" value="Kaladp0486s0007.1.v1.1"/>
    <property type="gene ID" value="Kaladp0486s0007.v1.1"/>
</dbReference>
<dbReference type="PANTHER" id="PTHR31133">
    <property type="entry name" value="MEMBRANE PROTEIN"/>
    <property type="match status" value="1"/>
</dbReference>
<dbReference type="Proteomes" id="UP000594263">
    <property type="component" value="Unplaced"/>
</dbReference>
<sequence>MEPPKGVLASLWNFIRFLPYFIGLLLLGTIKGLVFCPIVCLIMTVAICGIILGLWPAHFFWTLFSVLSSKQLGPIVKLLLAAILPVILTLWLALSIPASVIAGAAYGFLQPIFATFEAVGEGKSDPFYHCLVDGTWSTIQGSFTIIRDFLDVCFHSYFSYMDELRNEGKYYEIRLIRLPEAIVAGLLGIVVDLPIITVVAVCKSPYMLLKGWGRLVQDLIGREGPFLETICVPFAGLAILLWPLAVAAGVLASMLSSLALGGYAAVVVYQEFSFWMGLNYIVASLAIYDEYCNDVLDMPEGTCFPKYGFINHIKWFLVLEISGLVSIL</sequence>
<dbReference type="EnsemblPlants" id="Kaladp0486s0007.1.v1.1">
    <property type="protein sequence ID" value="Kaladp0486s0007.1.v1.1"/>
    <property type="gene ID" value="Kaladp0486s0007.v1.1"/>
</dbReference>
<proteinExistence type="predicted"/>
<keyword evidence="1" id="KW-0812">Transmembrane</keyword>
<feature type="transmembrane region" description="Helical" evidence="1">
    <location>
        <begin position="181"/>
        <end position="206"/>
    </location>
</feature>
<dbReference type="OMA" id="FINHIKW"/>
<dbReference type="AlphaFoldDB" id="A0A7N0VA63"/>
<dbReference type="InterPro" id="IPR040229">
    <property type="entry name" value="At3g27390-like"/>
</dbReference>
<keyword evidence="3" id="KW-1185">Reference proteome</keyword>
<feature type="transmembrane region" description="Helical" evidence="1">
    <location>
        <begin position="263"/>
        <end position="288"/>
    </location>
</feature>
<evidence type="ECO:0000256" key="1">
    <source>
        <dbReference type="SAM" id="Phobius"/>
    </source>
</evidence>
<protein>
    <submittedName>
        <fullName evidence="2">Uncharacterized protein</fullName>
    </submittedName>
</protein>
<feature type="transmembrane region" description="Helical" evidence="1">
    <location>
        <begin position="6"/>
        <end position="27"/>
    </location>
</feature>
<feature type="transmembrane region" description="Helical" evidence="1">
    <location>
        <begin position="75"/>
        <end position="94"/>
    </location>
</feature>
<dbReference type="PANTHER" id="PTHR31133:SF3">
    <property type="entry name" value="TRANSMEMBRANE PROTEIN"/>
    <property type="match status" value="1"/>
</dbReference>
<reference evidence="2" key="1">
    <citation type="submission" date="2021-01" db="UniProtKB">
        <authorList>
            <consortium name="EnsemblPlants"/>
        </authorList>
    </citation>
    <scope>IDENTIFICATION</scope>
</reference>
<evidence type="ECO:0000313" key="2">
    <source>
        <dbReference type="EnsemblPlants" id="Kaladp0486s0007.1.v1.1"/>
    </source>
</evidence>
<organism evidence="2 3">
    <name type="scientific">Kalanchoe fedtschenkoi</name>
    <name type="common">Lavender scallops</name>
    <name type="synonym">South American air plant</name>
    <dbReference type="NCBI Taxonomy" id="63787"/>
    <lineage>
        <taxon>Eukaryota</taxon>
        <taxon>Viridiplantae</taxon>
        <taxon>Streptophyta</taxon>
        <taxon>Embryophyta</taxon>
        <taxon>Tracheophyta</taxon>
        <taxon>Spermatophyta</taxon>
        <taxon>Magnoliopsida</taxon>
        <taxon>eudicotyledons</taxon>
        <taxon>Gunneridae</taxon>
        <taxon>Pentapetalae</taxon>
        <taxon>Saxifragales</taxon>
        <taxon>Crassulaceae</taxon>
        <taxon>Kalanchoe</taxon>
    </lineage>
</organism>
<feature type="transmembrane region" description="Helical" evidence="1">
    <location>
        <begin position="34"/>
        <end position="55"/>
    </location>
</feature>
<accession>A0A7N0VA63</accession>
<evidence type="ECO:0000313" key="3">
    <source>
        <dbReference type="Proteomes" id="UP000594263"/>
    </source>
</evidence>